<dbReference type="AlphaFoldDB" id="A0A7W4Z5R9"/>
<proteinExistence type="inferred from homology"/>
<dbReference type="SUPFAM" id="SSF53955">
    <property type="entry name" value="Lysozyme-like"/>
    <property type="match status" value="1"/>
</dbReference>
<sequence>MMLSALFRASSLKPALLALLLWLTATAAWAQPTPADTERRELRQFLLNTINEASSFKDRFDAEVWLLDMSGRLERFIDDPQTRLDLLRAIHQEARAANLKPDLVLALIEVESAFDRYAVSSAGAQGLMQVMPFWKNEIGRPEDNLTDPYTNLRYGCRILQYYVEKEKGNLMHALARYNGSYGKYWYPRRVFDAWERRWRAGNL</sequence>
<dbReference type="InterPro" id="IPR023346">
    <property type="entry name" value="Lysozyme-like_dom_sf"/>
</dbReference>
<feature type="signal peptide" evidence="2">
    <location>
        <begin position="1"/>
        <end position="30"/>
    </location>
</feature>
<dbReference type="RefSeq" id="WP_246386475.1">
    <property type="nucleotide sequence ID" value="NZ_JACHWY010000001.1"/>
</dbReference>
<feature type="chain" id="PRO_5031402302" evidence="2">
    <location>
        <begin position="31"/>
        <end position="203"/>
    </location>
</feature>
<dbReference type="Pfam" id="PF01464">
    <property type="entry name" value="SLT"/>
    <property type="match status" value="1"/>
</dbReference>
<gene>
    <name evidence="4" type="ORF">FHR99_001623</name>
</gene>
<evidence type="ECO:0000313" key="5">
    <source>
        <dbReference type="Proteomes" id="UP000537130"/>
    </source>
</evidence>
<organism evidence="4 5">
    <name type="scientific">Litorivivens lipolytica</name>
    <dbReference type="NCBI Taxonomy" id="1524264"/>
    <lineage>
        <taxon>Bacteria</taxon>
        <taxon>Pseudomonadati</taxon>
        <taxon>Pseudomonadota</taxon>
        <taxon>Gammaproteobacteria</taxon>
        <taxon>Litorivivens</taxon>
    </lineage>
</organism>
<keyword evidence="2" id="KW-0732">Signal</keyword>
<evidence type="ECO:0000313" key="4">
    <source>
        <dbReference type="EMBL" id="MBB3047387.1"/>
    </source>
</evidence>
<comment type="caution">
    <text evidence="4">The sequence shown here is derived from an EMBL/GenBank/DDBJ whole genome shotgun (WGS) entry which is preliminary data.</text>
</comment>
<comment type="similarity">
    <text evidence="1">Belongs to the transglycosylase Slt family.</text>
</comment>
<evidence type="ECO:0000259" key="3">
    <source>
        <dbReference type="Pfam" id="PF01464"/>
    </source>
</evidence>
<dbReference type="InterPro" id="IPR008258">
    <property type="entry name" value="Transglycosylase_SLT_dom_1"/>
</dbReference>
<name>A0A7W4Z5R9_9GAMM</name>
<dbReference type="Proteomes" id="UP000537130">
    <property type="component" value="Unassembled WGS sequence"/>
</dbReference>
<dbReference type="Gene3D" id="1.10.530.10">
    <property type="match status" value="1"/>
</dbReference>
<feature type="domain" description="Transglycosylase SLT" evidence="3">
    <location>
        <begin position="90"/>
        <end position="183"/>
    </location>
</feature>
<keyword evidence="5" id="KW-1185">Reference proteome</keyword>
<dbReference type="EMBL" id="JACHWY010000001">
    <property type="protein sequence ID" value="MBB3047387.1"/>
    <property type="molecule type" value="Genomic_DNA"/>
</dbReference>
<protein>
    <submittedName>
        <fullName evidence="4">Soluble lytic murein transglycosylase-like protein</fullName>
    </submittedName>
</protein>
<accession>A0A7W4Z5R9</accession>
<dbReference type="PANTHER" id="PTHR37423:SF2">
    <property type="entry name" value="MEMBRANE-BOUND LYTIC MUREIN TRANSGLYCOSYLASE C"/>
    <property type="match status" value="1"/>
</dbReference>
<evidence type="ECO:0000256" key="2">
    <source>
        <dbReference type="SAM" id="SignalP"/>
    </source>
</evidence>
<evidence type="ECO:0000256" key="1">
    <source>
        <dbReference type="ARBA" id="ARBA00007734"/>
    </source>
</evidence>
<dbReference type="CDD" id="cd00254">
    <property type="entry name" value="LT-like"/>
    <property type="match status" value="1"/>
</dbReference>
<reference evidence="4 5" key="1">
    <citation type="submission" date="2020-08" db="EMBL/GenBank/DDBJ databases">
        <title>Genomic Encyclopedia of Type Strains, Phase III (KMG-III): the genomes of soil and plant-associated and newly described type strains.</title>
        <authorList>
            <person name="Whitman W."/>
        </authorList>
    </citation>
    <scope>NUCLEOTIDE SEQUENCE [LARGE SCALE GENOMIC DNA]</scope>
    <source>
        <strain evidence="4 5">CECT 8654</strain>
    </source>
</reference>
<dbReference type="PANTHER" id="PTHR37423">
    <property type="entry name" value="SOLUBLE LYTIC MUREIN TRANSGLYCOSYLASE-RELATED"/>
    <property type="match status" value="1"/>
</dbReference>